<protein>
    <submittedName>
        <fullName evidence="1">Uncharacterized protein</fullName>
    </submittedName>
</protein>
<evidence type="ECO:0000313" key="1">
    <source>
        <dbReference type="EMBL" id="KAJ8617884.1"/>
    </source>
</evidence>
<evidence type="ECO:0000313" key="2">
    <source>
        <dbReference type="Proteomes" id="UP001234297"/>
    </source>
</evidence>
<proteinExistence type="predicted"/>
<keyword evidence="2" id="KW-1185">Reference proteome</keyword>
<sequence length="226" mass="25573">MEGLIPFVFNAIMKKRDGSKYKSLSDGSIRGHSFLLLENRGSFGDSSHKRRRSDFQTPTSEFLGWRSPDPDSHPSQMIHKRNSHQRTDSNKSESEEHTNLVLEPAGTMAEHSSSQHETEIQYLKSASEAKGQMLKEILQQLAALSVKYEQLAASSHAEYEDTDDRDLKAEVAVALEKAALLDEYFVKRKLYPNVDFYSGLIYNSMGFPTEFFPVLFAIPRMAGYLA</sequence>
<accession>A0ACC2K9U5</accession>
<reference evidence="1 2" key="1">
    <citation type="journal article" date="2022" name="Hortic Res">
        <title>A haplotype resolved chromosomal level avocado genome allows analysis of novel avocado genes.</title>
        <authorList>
            <person name="Nath O."/>
            <person name="Fletcher S.J."/>
            <person name="Hayward A."/>
            <person name="Shaw L.M."/>
            <person name="Masouleh A.K."/>
            <person name="Furtado A."/>
            <person name="Henry R.J."/>
            <person name="Mitter N."/>
        </authorList>
    </citation>
    <scope>NUCLEOTIDE SEQUENCE [LARGE SCALE GENOMIC DNA]</scope>
    <source>
        <strain evidence="2">cv. Hass</strain>
    </source>
</reference>
<name>A0ACC2K9U5_PERAE</name>
<organism evidence="1 2">
    <name type="scientific">Persea americana</name>
    <name type="common">Avocado</name>
    <dbReference type="NCBI Taxonomy" id="3435"/>
    <lineage>
        <taxon>Eukaryota</taxon>
        <taxon>Viridiplantae</taxon>
        <taxon>Streptophyta</taxon>
        <taxon>Embryophyta</taxon>
        <taxon>Tracheophyta</taxon>
        <taxon>Spermatophyta</taxon>
        <taxon>Magnoliopsida</taxon>
        <taxon>Magnoliidae</taxon>
        <taxon>Laurales</taxon>
        <taxon>Lauraceae</taxon>
        <taxon>Persea</taxon>
    </lineage>
</organism>
<dbReference type="Proteomes" id="UP001234297">
    <property type="component" value="Chromosome 4"/>
</dbReference>
<comment type="caution">
    <text evidence="1">The sequence shown here is derived from an EMBL/GenBank/DDBJ whole genome shotgun (WGS) entry which is preliminary data.</text>
</comment>
<dbReference type="EMBL" id="CM056812">
    <property type="protein sequence ID" value="KAJ8617884.1"/>
    <property type="molecule type" value="Genomic_DNA"/>
</dbReference>
<gene>
    <name evidence="1" type="ORF">MRB53_014070</name>
</gene>